<evidence type="ECO:0000313" key="3">
    <source>
        <dbReference type="Proteomes" id="UP000006265"/>
    </source>
</evidence>
<keyword evidence="3" id="KW-1185">Reference proteome</keyword>
<dbReference type="STRING" id="1122247.GCA_000379865_03338"/>
<dbReference type="Pfam" id="PF13828">
    <property type="entry name" value="DUF4190"/>
    <property type="match status" value="1"/>
</dbReference>
<accession>K5BCL1</accession>
<dbReference type="PATRIC" id="fig|1122247.3.peg.643"/>
<dbReference type="RefSeq" id="WP_005624583.1">
    <property type="nucleotide sequence ID" value="NZ_AMRA01000018.1"/>
</dbReference>
<dbReference type="EMBL" id="AMRA01000018">
    <property type="protein sequence ID" value="EKF25295.1"/>
    <property type="molecule type" value="Genomic_DNA"/>
</dbReference>
<feature type="domain" description="DUF4190" evidence="1">
    <location>
        <begin position="6"/>
        <end position="55"/>
    </location>
</feature>
<sequence length="71" mass="7418">MAMLALRGSLIFPPLGIVFGHLGLRQIQRTGEEGRGLAIAGLTIGYIYTGFIVLALLFMPFAVIIAASAGA</sequence>
<proteinExistence type="predicted"/>
<evidence type="ECO:0000313" key="2">
    <source>
        <dbReference type="EMBL" id="EKF25295.1"/>
    </source>
</evidence>
<dbReference type="InterPro" id="IPR025241">
    <property type="entry name" value="DUF4190"/>
</dbReference>
<name>K5BCL1_MYCHD</name>
<gene>
    <name evidence="2" type="ORF">C731_0669</name>
</gene>
<dbReference type="Proteomes" id="UP000006265">
    <property type="component" value="Unassembled WGS sequence"/>
</dbReference>
<evidence type="ECO:0000259" key="1">
    <source>
        <dbReference type="Pfam" id="PF13828"/>
    </source>
</evidence>
<organism evidence="2 3">
    <name type="scientific">Mycolicibacterium hassiacum (strain DSM 44199 / CIP 105218 / JCM 12690 / 3849)</name>
    <name type="common">Mycobacterium hassiacum</name>
    <dbReference type="NCBI Taxonomy" id="1122247"/>
    <lineage>
        <taxon>Bacteria</taxon>
        <taxon>Bacillati</taxon>
        <taxon>Actinomycetota</taxon>
        <taxon>Actinomycetes</taxon>
        <taxon>Mycobacteriales</taxon>
        <taxon>Mycobacteriaceae</taxon>
        <taxon>Mycolicibacterium</taxon>
    </lineage>
</organism>
<protein>
    <recommendedName>
        <fullName evidence="1">DUF4190 domain-containing protein</fullName>
    </recommendedName>
</protein>
<comment type="caution">
    <text evidence="2">The sequence shown here is derived from an EMBL/GenBank/DDBJ whole genome shotgun (WGS) entry which is preliminary data.</text>
</comment>
<reference evidence="2 3" key="1">
    <citation type="journal article" date="2012" name="J. Bacteriol.">
        <title>Genome sequence of Mycobacterium hassiacum DSM 44199, a rare source of heat-stable mycobacterial proteins.</title>
        <authorList>
            <person name="Tiago I."/>
            <person name="Maranha A."/>
            <person name="Mendes V."/>
            <person name="Alarico S."/>
            <person name="Moynihan P.J."/>
            <person name="Clarke A.J."/>
            <person name="Macedo-Ribeiro S."/>
            <person name="Pereira P.J."/>
            <person name="Empadinhas N."/>
        </authorList>
    </citation>
    <scope>NUCLEOTIDE SEQUENCE [LARGE SCALE GENOMIC DNA]</scope>
    <source>
        <strain evidence="3">DSM 44199 / CIP 105218 / JCM 12690 / 3849</strain>
    </source>
</reference>
<dbReference type="AlphaFoldDB" id="K5BCL1"/>